<dbReference type="InterPro" id="IPR000796">
    <property type="entry name" value="Asp_trans"/>
</dbReference>
<dbReference type="Proteomes" id="UP001583177">
    <property type="component" value="Unassembled WGS sequence"/>
</dbReference>
<protein>
    <recommendedName>
        <fullName evidence="7">Aspartate aminotransferase</fullName>
        <ecNumber evidence="7">2.6.1.1</ecNumber>
    </recommendedName>
</protein>
<dbReference type="InterPro" id="IPR015422">
    <property type="entry name" value="PyrdxlP-dep_Trfase_small"/>
</dbReference>
<feature type="domain" description="Aminotransferase class I/classII large" evidence="8">
    <location>
        <begin position="37"/>
        <end position="356"/>
    </location>
</feature>
<dbReference type="Pfam" id="PF00155">
    <property type="entry name" value="Aminotran_1_2"/>
    <property type="match status" value="1"/>
</dbReference>
<dbReference type="CDD" id="cd00609">
    <property type="entry name" value="AAT_like"/>
    <property type="match status" value="1"/>
</dbReference>
<evidence type="ECO:0000256" key="3">
    <source>
        <dbReference type="ARBA" id="ARBA00011738"/>
    </source>
</evidence>
<keyword evidence="5 7" id="KW-0808">Transferase</keyword>
<evidence type="ECO:0000313" key="9">
    <source>
        <dbReference type="EMBL" id="KAL1882914.1"/>
    </source>
</evidence>
<dbReference type="PANTHER" id="PTHR11879:SF20">
    <property type="entry name" value="ASPARTATE AMINOTRANSFERASE"/>
    <property type="match status" value="1"/>
</dbReference>
<comment type="subunit">
    <text evidence="3 7">Homodimer.</text>
</comment>
<accession>A0ABR3Y4G1</accession>
<evidence type="ECO:0000256" key="7">
    <source>
        <dbReference type="RuleBase" id="RU000480"/>
    </source>
</evidence>
<dbReference type="EC" id="2.6.1.1" evidence="7"/>
<reference evidence="9 10" key="1">
    <citation type="journal article" date="2024" name="IMA Fungus">
        <title>IMA Genome - F19 : A genome assembly and annotation guide to empower mycologists, including annotated draft genome sequences of Ceratocystis pirilliformis, Diaporthe australafricana, Fusarium ophioides, Paecilomyces lecythidis, and Sporothrix stenoceras.</title>
        <authorList>
            <person name="Aylward J."/>
            <person name="Wilson A.M."/>
            <person name="Visagie C.M."/>
            <person name="Spraker J."/>
            <person name="Barnes I."/>
            <person name="Buitendag C."/>
            <person name="Ceriani C."/>
            <person name="Del Mar Angel L."/>
            <person name="du Plessis D."/>
            <person name="Fuchs T."/>
            <person name="Gasser K."/>
            <person name="Kramer D."/>
            <person name="Li W."/>
            <person name="Munsamy K."/>
            <person name="Piso A."/>
            <person name="Price J.L."/>
            <person name="Sonnekus B."/>
            <person name="Thomas C."/>
            <person name="van der Nest A."/>
            <person name="van Dijk A."/>
            <person name="van Heerden A."/>
            <person name="van Vuuren N."/>
            <person name="Yilmaz N."/>
            <person name="Duong T.A."/>
            <person name="van der Merwe N.A."/>
            <person name="Wingfield M.J."/>
            <person name="Wingfield B.D."/>
        </authorList>
    </citation>
    <scope>NUCLEOTIDE SEQUENCE [LARGE SCALE GENOMIC DNA]</scope>
    <source>
        <strain evidence="9 10">CMW 18300</strain>
    </source>
</reference>
<evidence type="ECO:0000256" key="1">
    <source>
        <dbReference type="ARBA" id="ARBA00001933"/>
    </source>
</evidence>
<keyword evidence="4 7" id="KW-0032">Aminotransferase</keyword>
<gene>
    <name evidence="9" type="ORF">Daus18300_000552</name>
</gene>
<comment type="catalytic activity">
    <reaction evidence="7">
        <text>L-aspartate + 2-oxoglutarate = oxaloacetate + L-glutamate</text>
        <dbReference type="Rhea" id="RHEA:21824"/>
        <dbReference type="ChEBI" id="CHEBI:16452"/>
        <dbReference type="ChEBI" id="CHEBI:16810"/>
        <dbReference type="ChEBI" id="CHEBI:29985"/>
        <dbReference type="ChEBI" id="CHEBI:29991"/>
        <dbReference type="EC" id="2.6.1.1"/>
    </reaction>
</comment>
<dbReference type="Gene3D" id="3.90.1150.10">
    <property type="entry name" value="Aspartate Aminotransferase, domain 1"/>
    <property type="match status" value="1"/>
</dbReference>
<dbReference type="InterPro" id="IPR015424">
    <property type="entry name" value="PyrdxlP-dep_Trfase"/>
</dbReference>
<evidence type="ECO:0000259" key="8">
    <source>
        <dbReference type="Pfam" id="PF00155"/>
    </source>
</evidence>
<name>A0ABR3Y4G1_9PEZI</name>
<comment type="similarity">
    <text evidence="2">Belongs to the class-I pyridoxal-phosphate-dependent aminotransferase family.</text>
</comment>
<comment type="cofactor">
    <cofactor evidence="1">
        <name>pyridoxal 5'-phosphate</name>
        <dbReference type="ChEBI" id="CHEBI:597326"/>
    </cofactor>
</comment>
<dbReference type="InterPro" id="IPR004838">
    <property type="entry name" value="NHTrfase_class1_PyrdxlP-BS"/>
</dbReference>
<keyword evidence="10" id="KW-1185">Reference proteome</keyword>
<dbReference type="SUPFAM" id="SSF53383">
    <property type="entry name" value="PLP-dependent transferases"/>
    <property type="match status" value="1"/>
</dbReference>
<proteinExistence type="inferred from homology"/>
<dbReference type="Gene3D" id="3.40.640.10">
    <property type="entry name" value="Type I PLP-dependent aspartate aminotransferase-like (Major domain)"/>
    <property type="match status" value="1"/>
</dbReference>
<comment type="miscellaneous">
    <text evidence="7">In eukaryotes there are cytoplasmic, mitochondrial and chloroplastic isozymes.</text>
</comment>
<dbReference type="InterPro" id="IPR015421">
    <property type="entry name" value="PyrdxlP-dep_Trfase_major"/>
</dbReference>
<evidence type="ECO:0000313" key="10">
    <source>
        <dbReference type="Proteomes" id="UP001583177"/>
    </source>
</evidence>
<dbReference type="PANTHER" id="PTHR11879">
    <property type="entry name" value="ASPARTATE AMINOTRANSFERASE"/>
    <property type="match status" value="1"/>
</dbReference>
<evidence type="ECO:0000256" key="6">
    <source>
        <dbReference type="ARBA" id="ARBA00022898"/>
    </source>
</evidence>
<dbReference type="EMBL" id="JAWRVE010000003">
    <property type="protein sequence ID" value="KAL1882914.1"/>
    <property type="molecule type" value="Genomic_DNA"/>
</dbReference>
<keyword evidence="6" id="KW-0663">Pyridoxal phosphate</keyword>
<dbReference type="InterPro" id="IPR004839">
    <property type="entry name" value="Aminotransferase_I/II_large"/>
</dbReference>
<comment type="caution">
    <text evidence="9">The sequence shown here is derived from an EMBL/GenBank/DDBJ whole genome shotgun (WGS) entry which is preliminary data.</text>
</comment>
<organism evidence="9 10">
    <name type="scientific">Diaporthe australafricana</name>
    <dbReference type="NCBI Taxonomy" id="127596"/>
    <lineage>
        <taxon>Eukaryota</taxon>
        <taxon>Fungi</taxon>
        <taxon>Dikarya</taxon>
        <taxon>Ascomycota</taxon>
        <taxon>Pezizomycotina</taxon>
        <taxon>Sordariomycetes</taxon>
        <taxon>Sordariomycetidae</taxon>
        <taxon>Diaporthales</taxon>
        <taxon>Diaporthaceae</taxon>
        <taxon>Diaporthe</taxon>
    </lineage>
</organism>
<dbReference type="PRINTS" id="PR00799">
    <property type="entry name" value="TRANSAMINASE"/>
</dbReference>
<evidence type="ECO:0000256" key="4">
    <source>
        <dbReference type="ARBA" id="ARBA00022576"/>
    </source>
</evidence>
<dbReference type="PROSITE" id="PS00105">
    <property type="entry name" value="AA_TRANSFER_CLASS_1"/>
    <property type="match status" value="1"/>
</dbReference>
<sequence>MGISGHSTSVFSSIEAIPYDEAYQVTAALAADKNPAKVDLGAGVYKDENGLSWTLPSVKEAIARLPDDHAYLPQSGFPPFLNGARSLMFGNLSNDQDARLSSIQTASGSHACHAGAAFLIKNGLKPKNVFISDPSWMNHALIWECANSSVTQRLYPYYHAATRSLDFEGMTVSLERDSQPGDVVILQACAHNPTGLDPNKEQWVAIADICERKKLFPFFDSAYQGFASGNFDDDAWAIRYFANRPSMEMAVAQSFSKNFGLYGERVGALHILASEPGVTPAVQSQLVRVLRSEISSGTAFGSRITAAVLQDPELKSRFFEENKTMSSRIRTMRAALVAELGRLGTPGDWSHITRQSINFWSELK</sequence>
<evidence type="ECO:0000256" key="5">
    <source>
        <dbReference type="ARBA" id="ARBA00022679"/>
    </source>
</evidence>
<evidence type="ECO:0000256" key="2">
    <source>
        <dbReference type="ARBA" id="ARBA00007441"/>
    </source>
</evidence>